<dbReference type="GO" id="GO:0032259">
    <property type="term" value="P:methylation"/>
    <property type="evidence" value="ECO:0007669"/>
    <property type="project" value="UniProtKB-KW"/>
</dbReference>
<dbReference type="Gene3D" id="1.25.40.20">
    <property type="entry name" value="Ankyrin repeat-containing domain"/>
    <property type="match status" value="1"/>
</dbReference>
<keyword evidence="3" id="KW-0949">S-adenosyl-L-methionine</keyword>
<sequence length="385" mass="42377">MSAPPAGLDAARVSRNLELHAAAAAGDAAQAKALLDAGADVWWEDEATLGWDALHYAAERGDAKLCRLLLRRGAIWNAVDVNGYTAAEVAWSLNDGATYQTILDEAVRQTVIRNLLAQKAEQQRLEGGGEEAEAEAEASTSGSAQIAADGSLVLRVDSGDEVGADPKAFLASKLRFETGADGKERCVDRDGGVVMAAWETDIMERTAALLCEGQRDGFSALNIGFGLGIIDGFLQRYKPGRHVIVEPHPDVLAHLRAKGWDKLPGVEIWERRWQDCLAELGDFDVIYTDTYSEDYAALRAFFEELPNLVSGPDARFSFFHGLAGTNRFLYDVYTRVAELDLRGIGLGTEWEEMRPQLTEETWQGTLRSYWTLDSFRIPLCRMNVF</sequence>
<dbReference type="SUPFAM" id="SSF53335">
    <property type="entry name" value="S-adenosyl-L-methionine-dependent methyltransferases"/>
    <property type="match status" value="1"/>
</dbReference>
<dbReference type="PROSITE" id="PS50088">
    <property type="entry name" value="ANK_REPEAT"/>
    <property type="match status" value="2"/>
</dbReference>
<dbReference type="AlphaFoldDB" id="A0A316Z6W8"/>
<protein>
    <submittedName>
        <fullName evidence="7">S-adenosyl-L-methionine-dependent methyltransferase</fullName>
    </submittedName>
</protein>
<dbReference type="PANTHER" id="PTHR32379">
    <property type="entry name" value="GUANIDINOACETATE N-METHYLTRANSFERASE"/>
    <property type="match status" value="1"/>
</dbReference>
<dbReference type="PROSITE" id="PS50297">
    <property type="entry name" value="ANK_REP_REGION"/>
    <property type="match status" value="1"/>
</dbReference>
<dbReference type="SUPFAM" id="SSF48403">
    <property type="entry name" value="Ankyrin repeat"/>
    <property type="match status" value="1"/>
</dbReference>
<evidence type="ECO:0000256" key="1">
    <source>
        <dbReference type="ARBA" id="ARBA00022603"/>
    </source>
</evidence>
<dbReference type="RefSeq" id="XP_025596987.1">
    <property type="nucleotide sequence ID" value="XM_025744763.1"/>
</dbReference>
<reference evidence="7 8" key="1">
    <citation type="journal article" date="2018" name="Mol. Biol. Evol.">
        <title>Broad Genomic Sampling Reveals a Smut Pathogenic Ancestry of the Fungal Clade Ustilaginomycotina.</title>
        <authorList>
            <person name="Kijpornyongpan T."/>
            <person name="Mondo S.J."/>
            <person name="Barry K."/>
            <person name="Sandor L."/>
            <person name="Lee J."/>
            <person name="Lipzen A."/>
            <person name="Pangilinan J."/>
            <person name="LaButti K."/>
            <person name="Hainaut M."/>
            <person name="Henrissat B."/>
            <person name="Grigoriev I.V."/>
            <person name="Spatafora J.W."/>
            <person name="Aime M.C."/>
        </authorList>
    </citation>
    <scope>NUCLEOTIDE SEQUENCE [LARGE SCALE GENOMIC DNA]</scope>
    <source>
        <strain evidence="7 8">MCA 4186</strain>
    </source>
</reference>
<dbReference type="Gene3D" id="3.40.50.150">
    <property type="entry name" value="Vaccinia Virus protein VP39"/>
    <property type="match status" value="1"/>
</dbReference>
<evidence type="ECO:0000256" key="4">
    <source>
        <dbReference type="PROSITE-ProRule" id="PRU00023"/>
    </source>
</evidence>
<gene>
    <name evidence="7" type="ORF">FA09DRAFT_346636</name>
</gene>
<dbReference type="GO" id="GO:0019702">
    <property type="term" value="F:protein arginine N5-methyltransferase activity"/>
    <property type="evidence" value="ECO:0007669"/>
    <property type="project" value="TreeGrafter"/>
</dbReference>
<dbReference type="Pfam" id="PF12796">
    <property type="entry name" value="Ank_2"/>
    <property type="match status" value="1"/>
</dbReference>
<evidence type="ECO:0000259" key="6">
    <source>
        <dbReference type="PROSITE" id="PS51559"/>
    </source>
</evidence>
<dbReference type="InterPro" id="IPR026480">
    <property type="entry name" value="RMT2_dom"/>
</dbReference>
<feature type="repeat" description="ANK" evidence="4">
    <location>
        <begin position="14"/>
        <end position="46"/>
    </location>
</feature>
<dbReference type="GeneID" id="37272307"/>
<dbReference type="PANTHER" id="PTHR32379:SF1">
    <property type="entry name" value="GUANIDINOACETATE N-METHYLTRANSFERASE"/>
    <property type="match status" value="1"/>
</dbReference>
<dbReference type="GO" id="GO:0005737">
    <property type="term" value="C:cytoplasm"/>
    <property type="evidence" value="ECO:0007669"/>
    <property type="project" value="TreeGrafter"/>
</dbReference>
<dbReference type="OrthoDB" id="19014at2759"/>
<keyword evidence="8" id="KW-1185">Reference proteome</keyword>
<dbReference type="EMBL" id="KZ819298">
    <property type="protein sequence ID" value="PWN96708.1"/>
    <property type="molecule type" value="Genomic_DNA"/>
</dbReference>
<accession>A0A316Z6W8</accession>
<dbReference type="Proteomes" id="UP000245946">
    <property type="component" value="Unassembled WGS sequence"/>
</dbReference>
<evidence type="ECO:0000313" key="7">
    <source>
        <dbReference type="EMBL" id="PWN96708.1"/>
    </source>
</evidence>
<dbReference type="InterPro" id="IPR002110">
    <property type="entry name" value="Ankyrin_rpt"/>
</dbReference>
<dbReference type="SMART" id="SM00248">
    <property type="entry name" value="ANK"/>
    <property type="match status" value="2"/>
</dbReference>
<evidence type="ECO:0000256" key="5">
    <source>
        <dbReference type="SAM" id="MobiDB-lite"/>
    </source>
</evidence>
<keyword evidence="1 7" id="KW-0489">Methyltransferase</keyword>
<feature type="region of interest" description="Disordered" evidence="5">
    <location>
        <begin position="124"/>
        <end position="143"/>
    </location>
</feature>
<organism evidence="7 8">
    <name type="scientific">Tilletiopsis washingtonensis</name>
    <dbReference type="NCBI Taxonomy" id="58919"/>
    <lineage>
        <taxon>Eukaryota</taxon>
        <taxon>Fungi</taxon>
        <taxon>Dikarya</taxon>
        <taxon>Basidiomycota</taxon>
        <taxon>Ustilaginomycotina</taxon>
        <taxon>Exobasidiomycetes</taxon>
        <taxon>Entylomatales</taxon>
        <taxon>Entylomatales incertae sedis</taxon>
        <taxon>Tilletiopsis</taxon>
    </lineage>
</organism>
<dbReference type="InterPro" id="IPR029063">
    <property type="entry name" value="SAM-dependent_MTases_sf"/>
</dbReference>
<dbReference type="STRING" id="58919.A0A316Z6W8"/>
<name>A0A316Z6W8_9BASI</name>
<dbReference type="GO" id="GO:0005634">
    <property type="term" value="C:nucleus"/>
    <property type="evidence" value="ECO:0007669"/>
    <property type="project" value="TreeGrafter"/>
</dbReference>
<dbReference type="PROSITE" id="PS51559">
    <property type="entry name" value="SAM_RMT2"/>
    <property type="match status" value="1"/>
</dbReference>
<proteinExistence type="predicted"/>
<dbReference type="InterPro" id="IPR051038">
    <property type="entry name" value="RMT2/GAMT_Mtase"/>
</dbReference>
<dbReference type="InterPro" id="IPR036770">
    <property type="entry name" value="Ankyrin_rpt-contain_sf"/>
</dbReference>
<keyword evidence="2 7" id="KW-0808">Transferase</keyword>
<feature type="repeat" description="ANK" evidence="4">
    <location>
        <begin position="49"/>
        <end position="81"/>
    </location>
</feature>
<evidence type="ECO:0000313" key="8">
    <source>
        <dbReference type="Proteomes" id="UP000245946"/>
    </source>
</evidence>
<evidence type="ECO:0000256" key="3">
    <source>
        <dbReference type="ARBA" id="ARBA00022691"/>
    </source>
</evidence>
<feature type="domain" description="RMT2" evidence="6">
    <location>
        <begin position="162"/>
        <end position="385"/>
    </location>
</feature>
<evidence type="ECO:0000256" key="2">
    <source>
        <dbReference type="ARBA" id="ARBA00022679"/>
    </source>
</evidence>
<keyword evidence="4" id="KW-0040">ANK repeat</keyword>